<dbReference type="EMBL" id="CAMGYJ010000004">
    <property type="protein sequence ID" value="CAI0400829.1"/>
    <property type="molecule type" value="Genomic_DNA"/>
</dbReference>
<evidence type="ECO:0000256" key="2">
    <source>
        <dbReference type="PROSITE-ProRule" id="PRU00035"/>
    </source>
</evidence>
<evidence type="ECO:0000256" key="1">
    <source>
        <dbReference type="ARBA" id="ARBA00023117"/>
    </source>
</evidence>
<keyword evidence="7" id="KW-1185">Reference proteome</keyword>
<feature type="domain" description="Bromo" evidence="5">
    <location>
        <begin position="259"/>
        <end position="313"/>
    </location>
</feature>
<feature type="compositionally biased region" description="Polar residues" evidence="4">
    <location>
        <begin position="503"/>
        <end position="521"/>
    </location>
</feature>
<proteinExistence type="predicted"/>
<evidence type="ECO:0000313" key="7">
    <source>
        <dbReference type="Proteomes" id="UP001154282"/>
    </source>
</evidence>
<dbReference type="Pfam" id="PF03004">
    <property type="entry name" value="Transposase_24"/>
    <property type="match status" value="1"/>
</dbReference>
<feature type="region of interest" description="Disordered" evidence="4">
    <location>
        <begin position="35"/>
        <end position="60"/>
    </location>
</feature>
<organism evidence="6 7">
    <name type="scientific">Linum tenue</name>
    <dbReference type="NCBI Taxonomy" id="586396"/>
    <lineage>
        <taxon>Eukaryota</taxon>
        <taxon>Viridiplantae</taxon>
        <taxon>Streptophyta</taxon>
        <taxon>Embryophyta</taxon>
        <taxon>Tracheophyta</taxon>
        <taxon>Spermatophyta</taxon>
        <taxon>Magnoliopsida</taxon>
        <taxon>eudicotyledons</taxon>
        <taxon>Gunneridae</taxon>
        <taxon>Pentapetalae</taxon>
        <taxon>rosids</taxon>
        <taxon>fabids</taxon>
        <taxon>Malpighiales</taxon>
        <taxon>Linaceae</taxon>
        <taxon>Linum</taxon>
    </lineage>
</organism>
<comment type="caution">
    <text evidence="6">The sequence shown here is derived from an EMBL/GenBank/DDBJ whole genome shotgun (WGS) entry which is preliminary data.</text>
</comment>
<evidence type="ECO:0000256" key="3">
    <source>
        <dbReference type="SAM" id="Coils"/>
    </source>
</evidence>
<keyword evidence="3" id="KW-0175">Coiled coil</keyword>
<dbReference type="InterPro" id="IPR036427">
    <property type="entry name" value="Bromodomain-like_sf"/>
</dbReference>
<evidence type="ECO:0000256" key="4">
    <source>
        <dbReference type="SAM" id="MobiDB-lite"/>
    </source>
</evidence>
<gene>
    <name evidence="6" type="ORF">LITE_LOCUS10930</name>
</gene>
<feature type="region of interest" description="Disordered" evidence="4">
    <location>
        <begin position="496"/>
        <end position="636"/>
    </location>
</feature>
<feature type="compositionally biased region" description="Polar residues" evidence="4">
    <location>
        <begin position="568"/>
        <end position="588"/>
    </location>
</feature>
<keyword evidence="1 2" id="KW-0103">Bromodomain</keyword>
<feature type="region of interest" description="Disordered" evidence="4">
    <location>
        <begin position="444"/>
        <end position="483"/>
    </location>
</feature>
<dbReference type="SUPFAM" id="SSF47370">
    <property type="entry name" value="Bromodomain"/>
    <property type="match status" value="1"/>
</dbReference>
<dbReference type="SMART" id="SM00297">
    <property type="entry name" value="BROMO"/>
    <property type="match status" value="1"/>
</dbReference>
<dbReference type="PROSITE" id="PS50014">
    <property type="entry name" value="BROMODOMAIN_2"/>
    <property type="match status" value="1"/>
</dbReference>
<feature type="region of interest" description="Disordered" evidence="4">
    <location>
        <begin position="649"/>
        <end position="684"/>
    </location>
</feature>
<name>A0AAV0IUZ9_9ROSI</name>
<dbReference type="InterPro" id="IPR001487">
    <property type="entry name" value="Bromodomain"/>
</dbReference>
<dbReference type="PANTHER" id="PTHR47809">
    <property type="entry name" value="DNA-BINDING BROMODOMAIN-CONTAINING PROTEIN"/>
    <property type="match status" value="1"/>
</dbReference>
<dbReference type="Pfam" id="PF00439">
    <property type="entry name" value="Bromodomain"/>
    <property type="match status" value="1"/>
</dbReference>
<dbReference type="InterPro" id="IPR004252">
    <property type="entry name" value="Probable_transposase_24"/>
</dbReference>
<protein>
    <recommendedName>
        <fullName evidence="5">Bromo domain-containing protein</fullName>
    </recommendedName>
</protein>
<evidence type="ECO:0000313" key="6">
    <source>
        <dbReference type="EMBL" id="CAI0400829.1"/>
    </source>
</evidence>
<feature type="coiled-coil region" evidence="3">
    <location>
        <begin position="980"/>
        <end position="1007"/>
    </location>
</feature>
<reference evidence="6" key="1">
    <citation type="submission" date="2022-08" db="EMBL/GenBank/DDBJ databases">
        <authorList>
            <person name="Gutierrez-Valencia J."/>
        </authorList>
    </citation>
    <scope>NUCLEOTIDE SEQUENCE</scope>
</reference>
<accession>A0AAV0IUZ9</accession>
<feature type="compositionally biased region" description="Polar residues" evidence="4">
    <location>
        <begin position="616"/>
        <end position="626"/>
    </location>
</feature>
<evidence type="ECO:0000259" key="5">
    <source>
        <dbReference type="PROSITE" id="PS50014"/>
    </source>
</evidence>
<feature type="region of interest" description="Disordered" evidence="4">
    <location>
        <begin position="172"/>
        <end position="201"/>
    </location>
</feature>
<dbReference type="Proteomes" id="UP001154282">
    <property type="component" value="Unassembled WGS sequence"/>
</dbReference>
<sequence length="1054" mass="116698">MPNNDTQGFEGIPRESPFNVSEAEGGTVALASLIRKQERGGNRAAPAQMPEPATRKHGKTSVTTIRTLLRCRSHSSSSQNPSSGIIGLLSSLLKATLSAASAPLTAAAALNANKQAFLNLVGQIAQENLGLDKSKDLGLRGMGSGPGFYSSSSSSSGGDSFNVEDNISGFDVPGTDWWGGDKSGRKRGRPREGDATKSVSNLQATSLSGLHPWSSRKRSKKSCQDPRYNETELKTSFAIIKKIMDMDEAASFSAPVDPVPNRIDARDAPMDFGTICSNLQNGFKYLNADDVYKDVECIWAHCLKYNKKGDYIVYLMKRVRKKFLKYWTAAGLRTEMQETTVYAGSLLNSCHVHGNGLGRRMTNHSSVFGVIYFMICHSCIWSALKSMMPLLFLIVSLHYLGANVESIAYIQLNCEGQPEFAPSTNHRTGRTSCEASCAANLVDNPTQKQPARVTQSSYSHQAPVPPSSYSHKAQVPPLQPTTNDLSQLQSRINANDAGRSYAPSPNSARKQTKDAQTPRMTKSSHSKHQPNSSIYYLRRRGQSVSQQQPARSLVPENDGARSPDGPFTKSNLGQNGFLSTDAVNPTVISQNQVQPQPPPASQSQRHVSQIHEGSIAQPQHSEQFATASHAGGENGLRGERQVEWDGYQMGTVTPSFHNPAQHEYSGNSSSPDSPLAAIRSSKRRVRGPSRCRFVWDMPDGSKMVVHLNDLGQPIGSEGRKLASFLGTLARDGTLAPLNYVKWAALPKANKENMWQLVQAKFEIDPMAKSWVMKSLFSKWKSWKSRLKTYYFSCKTDEERMRNLDKRVIPDQWPSLVSYWNKEEVKLLCARNRANRAHVKHSHTSGSKSYATIREEERAKRADGKTPTRAELFVLTHTRKDGNPVNEDAAEVFEKLQEKTSRRQQNSEVSDSSHDTFFKVTDEGNKKHVSMYGLGGPSPATLWGRKCGHIQFAKMAMETKRQADEEANKIFNKVEAVCSKVEVMEQKYTSMEAQIDRMNSNMELMLQKMGVPVQSRYNHFNQGDQAEEPSSSSSSHGVRADQVVHSRANSRRSQY</sequence>
<feature type="region of interest" description="Disordered" evidence="4">
    <location>
        <begin position="1020"/>
        <end position="1054"/>
    </location>
</feature>
<feature type="region of interest" description="Disordered" evidence="4">
    <location>
        <begin position="1"/>
        <end position="23"/>
    </location>
</feature>
<feature type="compositionally biased region" description="Polar residues" evidence="4">
    <location>
        <begin position="650"/>
        <end position="672"/>
    </location>
</feature>
<feature type="compositionally biased region" description="Polar residues" evidence="4">
    <location>
        <begin position="444"/>
        <end position="460"/>
    </location>
</feature>
<dbReference type="PANTHER" id="PTHR47809:SF3">
    <property type="entry name" value="CHROMATIN REMODELER BROMODOMAIN FAMILY"/>
    <property type="match status" value="1"/>
</dbReference>
<dbReference type="AlphaFoldDB" id="A0AAV0IUZ9"/>
<dbReference type="Gene3D" id="1.20.920.10">
    <property type="entry name" value="Bromodomain-like"/>
    <property type="match status" value="1"/>
</dbReference>